<proteinExistence type="predicted"/>
<evidence type="ECO:0000313" key="1">
    <source>
        <dbReference type="EMBL" id="CAF1590396.1"/>
    </source>
</evidence>
<dbReference type="AlphaFoldDB" id="A0A8S2VW93"/>
<comment type="caution">
    <text evidence="2">The sequence shown here is derived from an EMBL/GenBank/DDBJ whole genome shotgun (WGS) entry which is preliminary data.</text>
</comment>
<dbReference type="EMBL" id="CAJNOK010048011">
    <property type="protein sequence ID" value="CAF1590396.1"/>
    <property type="molecule type" value="Genomic_DNA"/>
</dbReference>
<reference evidence="2" key="1">
    <citation type="submission" date="2021-02" db="EMBL/GenBank/DDBJ databases">
        <authorList>
            <person name="Nowell W R."/>
        </authorList>
    </citation>
    <scope>NUCLEOTIDE SEQUENCE</scope>
</reference>
<accession>A0A8S2VW93</accession>
<evidence type="ECO:0000313" key="2">
    <source>
        <dbReference type="EMBL" id="CAF4393915.1"/>
    </source>
</evidence>
<protein>
    <submittedName>
        <fullName evidence="2">Uncharacterized protein</fullName>
    </submittedName>
</protein>
<dbReference type="InterPro" id="IPR015943">
    <property type="entry name" value="WD40/YVTN_repeat-like_dom_sf"/>
</dbReference>
<dbReference type="Proteomes" id="UP000682733">
    <property type="component" value="Unassembled WGS sequence"/>
</dbReference>
<organism evidence="2 3">
    <name type="scientific">Didymodactylos carnosus</name>
    <dbReference type="NCBI Taxonomy" id="1234261"/>
    <lineage>
        <taxon>Eukaryota</taxon>
        <taxon>Metazoa</taxon>
        <taxon>Spiralia</taxon>
        <taxon>Gnathifera</taxon>
        <taxon>Rotifera</taxon>
        <taxon>Eurotatoria</taxon>
        <taxon>Bdelloidea</taxon>
        <taxon>Philodinida</taxon>
        <taxon>Philodinidae</taxon>
        <taxon>Didymodactylos</taxon>
    </lineage>
</organism>
<dbReference type="Gene3D" id="2.130.10.10">
    <property type="entry name" value="YVTN repeat-like/Quinoprotein amine dehydrogenase"/>
    <property type="match status" value="1"/>
</dbReference>
<dbReference type="SUPFAM" id="SSF69322">
    <property type="entry name" value="Tricorn protease domain 2"/>
    <property type="match status" value="1"/>
</dbReference>
<dbReference type="Proteomes" id="UP000677228">
    <property type="component" value="Unassembled WGS sequence"/>
</dbReference>
<name>A0A8S2VW93_9BILA</name>
<gene>
    <name evidence="1" type="ORF">OVA965_LOCUS41511</name>
    <name evidence="2" type="ORF">TMI583_LOCUS43174</name>
</gene>
<sequence>MFVTDLAPAGWLYIAADSGLHGLDLSTSMVNPYLNGIDVPVSSLAWSFNRQTIFAGTKTRLWIQAYGTDIEGWRHEQINGLIDAPITSLVYDDVHDKLWIGQDTGITLLSPIIMPMGRLHWFFSRLAGQISNPGSDIGHLPFANITTLSVGYSTLPDGRVWLGALRGVMRFDPNSTDIKAWRVFSTARYMPNRESLVDVSSLAVLSRTSDAPTALGSAAVAVTNRGLAVLRFEMWTLAQKAEYFQMFLDQPGRHDKYGLVSSCDMSSWGDTRTCVKGPDDNDGLWTSMYLGSQVFRYAVTQDAKVKAEAWKHFEALELLNQVSGSA</sequence>
<dbReference type="EMBL" id="CAJOBA010071401">
    <property type="protein sequence ID" value="CAF4393915.1"/>
    <property type="molecule type" value="Genomic_DNA"/>
</dbReference>
<evidence type="ECO:0000313" key="3">
    <source>
        <dbReference type="Proteomes" id="UP000682733"/>
    </source>
</evidence>